<gene>
    <name evidence="2" type="ORF">I316_01096</name>
</gene>
<proteinExistence type="predicted"/>
<feature type="compositionally biased region" description="Low complexity" evidence="1">
    <location>
        <begin position="14"/>
        <end position="23"/>
    </location>
</feature>
<dbReference type="SUPFAM" id="SSF52047">
    <property type="entry name" value="RNI-like"/>
    <property type="match status" value="1"/>
</dbReference>
<evidence type="ECO:0000313" key="2">
    <source>
        <dbReference type="EMBL" id="OCF37189.1"/>
    </source>
</evidence>
<dbReference type="Proteomes" id="UP000092666">
    <property type="component" value="Unassembled WGS sequence"/>
</dbReference>
<organism evidence="2 3">
    <name type="scientific">Kwoniella heveanensis BCC8398</name>
    <dbReference type="NCBI Taxonomy" id="1296120"/>
    <lineage>
        <taxon>Eukaryota</taxon>
        <taxon>Fungi</taxon>
        <taxon>Dikarya</taxon>
        <taxon>Basidiomycota</taxon>
        <taxon>Agaricomycotina</taxon>
        <taxon>Tremellomycetes</taxon>
        <taxon>Tremellales</taxon>
        <taxon>Cryptococcaceae</taxon>
        <taxon>Kwoniella</taxon>
    </lineage>
</organism>
<accession>A0A1B9H1N5</accession>
<protein>
    <recommendedName>
        <fullName evidence="4">F-box domain-containing protein</fullName>
    </recommendedName>
</protein>
<dbReference type="OrthoDB" id="550575at2759"/>
<feature type="compositionally biased region" description="Basic residues" evidence="1">
    <location>
        <begin position="65"/>
        <end position="75"/>
    </location>
</feature>
<dbReference type="STRING" id="1296120.A0A1B9H1N5"/>
<reference evidence="2 3" key="1">
    <citation type="submission" date="2013-07" db="EMBL/GenBank/DDBJ databases">
        <title>The Genome Sequence of Cryptococcus heveanensis BCC8398.</title>
        <authorList>
            <consortium name="The Broad Institute Genome Sequencing Platform"/>
            <person name="Cuomo C."/>
            <person name="Litvintseva A."/>
            <person name="Chen Y."/>
            <person name="Heitman J."/>
            <person name="Sun S."/>
            <person name="Springer D."/>
            <person name="Dromer F."/>
            <person name="Young S.K."/>
            <person name="Zeng Q."/>
            <person name="Gargeya S."/>
            <person name="Fitzgerald M."/>
            <person name="Abouelleil A."/>
            <person name="Alvarado L."/>
            <person name="Berlin A.M."/>
            <person name="Chapman S.B."/>
            <person name="Dewar J."/>
            <person name="Goldberg J."/>
            <person name="Griggs A."/>
            <person name="Gujja S."/>
            <person name="Hansen M."/>
            <person name="Howarth C."/>
            <person name="Imamovic A."/>
            <person name="Larimer J."/>
            <person name="McCowan C."/>
            <person name="Murphy C."/>
            <person name="Pearson M."/>
            <person name="Priest M."/>
            <person name="Roberts A."/>
            <person name="Saif S."/>
            <person name="Shea T."/>
            <person name="Sykes S."/>
            <person name="Wortman J."/>
            <person name="Nusbaum C."/>
            <person name="Birren B."/>
        </authorList>
    </citation>
    <scope>NUCLEOTIDE SEQUENCE [LARGE SCALE GENOMIC DNA]</scope>
    <source>
        <strain evidence="2 3">BCC8398</strain>
    </source>
</reference>
<evidence type="ECO:0008006" key="4">
    <source>
        <dbReference type="Google" id="ProtNLM"/>
    </source>
</evidence>
<name>A0A1B9H1N5_9TREE</name>
<dbReference type="InterPro" id="IPR032675">
    <property type="entry name" value="LRR_dom_sf"/>
</dbReference>
<dbReference type="Gene3D" id="3.80.10.10">
    <property type="entry name" value="Ribonuclease Inhibitor"/>
    <property type="match status" value="1"/>
</dbReference>
<keyword evidence="3" id="KW-1185">Reference proteome</keyword>
<dbReference type="AlphaFoldDB" id="A0A1B9H1N5"/>
<evidence type="ECO:0000256" key="1">
    <source>
        <dbReference type="SAM" id="MobiDB-lite"/>
    </source>
</evidence>
<evidence type="ECO:0000313" key="3">
    <source>
        <dbReference type="Proteomes" id="UP000092666"/>
    </source>
</evidence>
<feature type="region of interest" description="Disordered" evidence="1">
    <location>
        <begin position="1"/>
        <end position="75"/>
    </location>
</feature>
<sequence>MAPKRKSAAVLEGPSARTRSTDPSPSPTKRPRTTITSALASSGGGRPSPSPATSRSVSQVPTPKKAAKGKAKYKYRNKKVPRSIWNSKDDWETLVSESSLSTSSISLRPPRLAASGTNDARIGSSVPTLARYCTRCIARHFKGLWEASAAERPESMGEDFKLAWRELPDKLKEPVRDEVFRWWGGYLTLRMIIDVFTVPPHMFLPGNLLPAIAMTDRLKEFIPSRPSSKETYTSLTLAHADKVTDTGVAGLLYHLPNLERVNMKGCLAVGGRTVKIMIDRCKRLRRVNLKGTGVGEEEVRLLLDAFGQQLEGLKVDRVAFENINTTFASGPYPRMTHLCLPGSLLNPAHGMAESRARLLASSIGYPEPRPTPSSSLLQWEILSQSFPALSHLYLPDLLVVEGTKIDVPPGLVEFTVLTSSGTSGGLGSLVGTGSSGAMGGGPPIPIETITNLLEPHTATLRAIHLGHLRPSTRGTSITSASVSNPRSSAFYTNAESEFARLGAVLAKCEKLESFSWVNKVGGSLDTGCDLATANFADLVYEPGLVGSWRRSLKLSPSQRP</sequence>
<dbReference type="EMBL" id="KI669493">
    <property type="protein sequence ID" value="OCF37189.1"/>
    <property type="molecule type" value="Genomic_DNA"/>
</dbReference>
<reference evidence="3" key="2">
    <citation type="submission" date="2013-12" db="EMBL/GenBank/DDBJ databases">
        <title>Evolution of pathogenesis and genome organization in the Tremellales.</title>
        <authorList>
            <person name="Cuomo C."/>
            <person name="Litvintseva A."/>
            <person name="Heitman J."/>
            <person name="Chen Y."/>
            <person name="Sun S."/>
            <person name="Springer D."/>
            <person name="Dromer F."/>
            <person name="Young S."/>
            <person name="Zeng Q."/>
            <person name="Chapman S."/>
            <person name="Gujja S."/>
            <person name="Saif S."/>
            <person name="Birren B."/>
        </authorList>
    </citation>
    <scope>NUCLEOTIDE SEQUENCE [LARGE SCALE GENOMIC DNA]</scope>
    <source>
        <strain evidence="3">BCC8398</strain>
    </source>
</reference>